<evidence type="ECO:0000313" key="1">
    <source>
        <dbReference type="EMBL" id="SDG63299.1"/>
    </source>
</evidence>
<comment type="caution">
    <text evidence="1">The sequence shown here is derived from an EMBL/GenBank/DDBJ whole genome shotgun (WGS) entry which is preliminary data.</text>
</comment>
<evidence type="ECO:0000313" key="2">
    <source>
        <dbReference type="Proteomes" id="UP000198615"/>
    </source>
</evidence>
<keyword evidence="2" id="KW-1185">Reference proteome</keyword>
<reference evidence="1 2" key="1">
    <citation type="submission" date="2016-10" db="EMBL/GenBank/DDBJ databases">
        <authorList>
            <person name="Varghese N."/>
            <person name="Submissions S."/>
        </authorList>
    </citation>
    <scope>NUCLEOTIDE SEQUENCE [LARGE SCALE GENOMIC DNA]</scope>
    <source>
        <strain evidence="1 2">DSM 18839</strain>
    </source>
</reference>
<protein>
    <submittedName>
        <fullName evidence="1">Uncharacterized protein</fullName>
    </submittedName>
</protein>
<sequence>GPGGGADFSGLATDVQQLVDQLDPLAKVTREASDAEEQLRASHEKLTAEGYDVEALIKSLQHGTKAYAFGLGAAARAAREQAQDTALALQVRKLEAEGTEEARQEIVRLTAARELERLESRRQQAVMAAAPGQIDEINAAYAELRAAVLATRDAELVWSSGQDQALKALRANLDPVAEKYRDVDQQAQLLLRGFEAGKLTYEQYLDLIGRLGDQVEAWAVTQNQAADAVARTAKDLEFQNEVRRLELENTDEARRRIIALTTARKLEQLELERERELLGKNKEQIDAVNAAYDRMRKAIMDEGKVRELERLNDLANPLAEAFKTAAEGIQRGFSDAFTNIARNGK</sequence>
<dbReference type="EMBL" id="FNBW01000051">
    <property type="protein sequence ID" value="SDG63299.1"/>
    <property type="molecule type" value="Genomic_DNA"/>
</dbReference>
<gene>
    <name evidence="1" type="ORF">SAMN05660686_05076</name>
</gene>
<dbReference type="RefSeq" id="WP_175474394.1">
    <property type="nucleotide sequence ID" value="NZ_FNBW01000051.1"/>
</dbReference>
<feature type="non-terminal residue" evidence="1">
    <location>
        <position position="1"/>
    </location>
</feature>
<name>A0A8G2BNB7_9PROT</name>
<organism evidence="1 2">
    <name type="scientific">Thalassobaculum litoreum DSM 18839</name>
    <dbReference type="NCBI Taxonomy" id="1123362"/>
    <lineage>
        <taxon>Bacteria</taxon>
        <taxon>Pseudomonadati</taxon>
        <taxon>Pseudomonadota</taxon>
        <taxon>Alphaproteobacteria</taxon>
        <taxon>Rhodospirillales</taxon>
        <taxon>Thalassobaculaceae</taxon>
        <taxon>Thalassobaculum</taxon>
    </lineage>
</organism>
<dbReference type="AlphaFoldDB" id="A0A8G2BNB7"/>
<accession>A0A8G2BNB7</accession>
<dbReference type="Proteomes" id="UP000198615">
    <property type="component" value="Unassembled WGS sequence"/>
</dbReference>
<feature type="non-terminal residue" evidence="1">
    <location>
        <position position="345"/>
    </location>
</feature>
<proteinExistence type="predicted"/>